<proteinExistence type="predicted"/>
<protein>
    <submittedName>
        <fullName evidence="1">ORF-B</fullName>
    </submittedName>
</protein>
<dbReference type="EMBL" id="MN558697">
    <property type="protein sequence ID" value="QHD64839.1"/>
    <property type="molecule type" value="Genomic_RNA"/>
</dbReference>
<name>A0A7S5I078_9TOMB</name>
<sequence length="290" mass="31573">MSLLSFPPPEADHLFEPTDRIRVNLGARCWPTEEARSVMPGVVPGYWKEPVVVGASLPKDRAPYPAAHPRPFVVRGVRLRPRSRQTANLEYLGRTVSRWWRDLPGASPAQVALAWIESQYAGTGLKVGSTHQIPASLRGEGDSPLPAVQVHFSSEEGERWLWVAPELTAYLFNYRLYRPISDSLLASLRSRARLWAEDNGVSVMDLARVLPGSLMLACTPTPDEVVSLGALRGSAAQWSREVLGALSKGKAMPTTRGGSWWDVLKPSLRFGGTQGSILGGAGCAPINMVA</sequence>
<evidence type="ECO:0000313" key="1">
    <source>
        <dbReference type="EMBL" id="QHD64839.1"/>
    </source>
</evidence>
<accession>A0A7S5I078</accession>
<reference evidence="1" key="1">
    <citation type="submission" date="2019-10" db="EMBL/GenBank/DDBJ databases">
        <title>The miscellaneous mycovirome associated to the plant pathogenic fungus Erysiphe necator.</title>
        <authorList>
            <person name="Rodriguez-Romero J."/>
            <person name="Chiapello M."/>
            <person name="Cordoba L."/>
            <person name="Turina M."/>
            <person name="Ayllon M.A."/>
        </authorList>
    </citation>
    <scope>NUCLEOTIDE SEQUENCE</scope>
    <source>
        <strain evidence="1">PMS-18_DN50785</strain>
    </source>
</reference>
<organism evidence="1">
    <name type="scientific">Erysiphe necator umbra-like virus 2</name>
    <dbReference type="NCBI Taxonomy" id="2695368"/>
    <lineage>
        <taxon>Viruses</taxon>
        <taxon>Riboviria</taxon>
        <taxon>Orthornavirae</taxon>
        <taxon>Kitrinoviricota</taxon>
        <taxon>Tolucaviricetes</taxon>
        <taxon>Tolivirales</taxon>
        <taxon>Tombusviridae</taxon>
        <taxon>Calvusvirinae</taxon>
        <taxon>Umbravirus</taxon>
    </lineage>
</organism>